<feature type="transmembrane region" description="Helical" evidence="1">
    <location>
        <begin position="404"/>
        <end position="430"/>
    </location>
</feature>
<evidence type="ECO:0000313" key="3">
    <source>
        <dbReference type="Proteomes" id="UP001258181"/>
    </source>
</evidence>
<keyword evidence="1" id="KW-0472">Membrane</keyword>
<proteinExistence type="predicted"/>
<feature type="transmembrane region" description="Helical" evidence="1">
    <location>
        <begin position="442"/>
        <end position="462"/>
    </location>
</feature>
<feature type="transmembrane region" description="Helical" evidence="1">
    <location>
        <begin position="21"/>
        <end position="41"/>
    </location>
</feature>
<dbReference type="RefSeq" id="WP_310260062.1">
    <property type="nucleotide sequence ID" value="NZ_JAVDWA010000005.1"/>
</dbReference>
<feature type="transmembrane region" description="Helical" evidence="1">
    <location>
        <begin position="506"/>
        <end position="528"/>
    </location>
</feature>
<sequence length="529" mass="60034">MNIDSKPKKKKKKSSDRNRKAMLLPITIVILLFGLVVWNNIRQETKLPSEEWSRSISVPVDSNSTQPLVYKENNQYVVYTHQSDGIKKATLDQKLNVKAEKTTKLPIDERSHFWSNGEKYAFISSSGELILSDGNKNTVIEKNADYLAAAKERFAYSKGNEVYVYDPKASKSKLIFKAQEKLADLTSHPDSSSFVAIVGEKVNMESIYLHDENGKYEASSILRYEKSSTDKIYNFRFAESKEKVHFLYTLYSSKQGTKSFKTYYGAVSISNLNKLSFNEISFKDKAYHSNLENPNYQQLNIENGKPAVLFAASGPISNKKEAGNIYNAVLENGKWETNRISTTKDYSTYPLKADDQTVFWLKANSIADFQLYAASKDPGIIKKSQSIQKQDVSSAVFDACTASVVSFIAMTNAFVWVVPSILFLGILYFVRIDMIEDEKPWVKWLSIALFILTQMYVIQSLFNAQFYTFAPDYLTFTGSSFVIPVVVSVIALYVMHLVKNKDWGLFAQVSYFIGVTVLFQLFVVGTYVY</sequence>
<comment type="caution">
    <text evidence="2">The sequence shown here is derived from an EMBL/GenBank/DDBJ whole genome shotgun (WGS) entry which is preliminary data.</text>
</comment>
<reference evidence="2 3" key="1">
    <citation type="submission" date="2023-07" db="EMBL/GenBank/DDBJ databases">
        <title>Sorghum-associated microbial communities from plants grown in Nebraska, USA.</title>
        <authorList>
            <person name="Schachtman D."/>
        </authorList>
    </citation>
    <scope>NUCLEOTIDE SEQUENCE [LARGE SCALE GENOMIC DNA]</scope>
    <source>
        <strain evidence="2 3">BE211</strain>
    </source>
</reference>
<evidence type="ECO:0000256" key="1">
    <source>
        <dbReference type="SAM" id="Phobius"/>
    </source>
</evidence>
<accession>A0ABU1U3J7</accession>
<dbReference type="EMBL" id="JAVDWA010000005">
    <property type="protein sequence ID" value="MDR7073936.1"/>
    <property type="molecule type" value="Genomic_DNA"/>
</dbReference>
<name>A0ABU1U3J7_9BACL</name>
<evidence type="ECO:0008006" key="4">
    <source>
        <dbReference type="Google" id="ProtNLM"/>
    </source>
</evidence>
<keyword evidence="1" id="KW-0812">Transmembrane</keyword>
<dbReference type="SUPFAM" id="SSF82171">
    <property type="entry name" value="DPP6 N-terminal domain-like"/>
    <property type="match status" value="1"/>
</dbReference>
<protein>
    <recommendedName>
        <fullName evidence="4">Yip1 domain-containing protein</fullName>
    </recommendedName>
</protein>
<feature type="transmembrane region" description="Helical" evidence="1">
    <location>
        <begin position="474"/>
        <end position="494"/>
    </location>
</feature>
<dbReference type="Proteomes" id="UP001258181">
    <property type="component" value="Unassembled WGS sequence"/>
</dbReference>
<keyword evidence="1" id="KW-1133">Transmembrane helix</keyword>
<evidence type="ECO:0000313" key="2">
    <source>
        <dbReference type="EMBL" id="MDR7073936.1"/>
    </source>
</evidence>
<keyword evidence="3" id="KW-1185">Reference proteome</keyword>
<organism evidence="2 3">
    <name type="scientific">Fictibacillus barbaricus</name>
    <dbReference type="NCBI Taxonomy" id="182136"/>
    <lineage>
        <taxon>Bacteria</taxon>
        <taxon>Bacillati</taxon>
        <taxon>Bacillota</taxon>
        <taxon>Bacilli</taxon>
        <taxon>Bacillales</taxon>
        <taxon>Fictibacillaceae</taxon>
        <taxon>Fictibacillus</taxon>
    </lineage>
</organism>
<gene>
    <name evidence="2" type="ORF">J2X07_002926</name>
</gene>